<protein>
    <submittedName>
        <fullName evidence="5">Epoxide hydrolase</fullName>
    </submittedName>
</protein>
<evidence type="ECO:0000256" key="2">
    <source>
        <dbReference type="ARBA" id="ARBA00022797"/>
    </source>
</evidence>
<evidence type="ECO:0000256" key="1">
    <source>
        <dbReference type="ARBA" id="ARBA00010088"/>
    </source>
</evidence>
<keyword evidence="2" id="KW-0058">Aromatic hydrocarbons catabolism</keyword>
<keyword evidence="6" id="KW-1185">Reference proteome</keyword>
<dbReference type="PANTHER" id="PTHR21661">
    <property type="entry name" value="EPOXIDE HYDROLASE 1-RELATED"/>
    <property type="match status" value="1"/>
</dbReference>
<accession>A0ABT8KI10</accession>
<evidence type="ECO:0000259" key="4">
    <source>
        <dbReference type="Pfam" id="PF06441"/>
    </source>
</evidence>
<dbReference type="RefSeq" id="WP_301212008.1">
    <property type="nucleotide sequence ID" value="NZ_JAROCF010000001.1"/>
</dbReference>
<reference evidence="5" key="1">
    <citation type="submission" date="2023-06" db="EMBL/GenBank/DDBJ databases">
        <title>MT1 and MT2 Draft Genomes of Novel Species.</title>
        <authorList>
            <person name="Venkateswaran K."/>
        </authorList>
    </citation>
    <scope>NUCLEOTIDE SEQUENCE</scope>
    <source>
        <strain evidence="5">F6_8S_P_1B</strain>
    </source>
</reference>
<evidence type="ECO:0000256" key="3">
    <source>
        <dbReference type="ARBA" id="ARBA00022801"/>
    </source>
</evidence>
<dbReference type="Gene3D" id="3.40.50.1820">
    <property type="entry name" value="alpha/beta hydrolase"/>
    <property type="match status" value="1"/>
</dbReference>
<dbReference type="InterPro" id="IPR010497">
    <property type="entry name" value="Epoxide_hydro_N"/>
</dbReference>
<name>A0ABT8KI10_9MICO</name>
<proteinExistence type="inferred from homology"/>
<comment type="caution">
    <text evidence="5">The sequence shown here is derived from an EMBL/GenBank/DDBJ whole genome shotgun (WGS) entry which is preliminary data.</text>
</comment>
<dbReference type="EMBL" id="JAROCF010000001">
    <property type="protein sequence ID" value="MDN4615959.1"/>
    <property type="molecule type" value="Genomic_DNA"/>
</dbReference>
<gene>
    <name evidence="5" type="ORF">P5G50_16025</name>
</gene>
<feature type="domain" description="Epoxide hydrolase N-terminal" evidence="4">
    <location>
        <begin position="1"/>
        <end position="105"/>
    </location>
</feature>
<keyword evidence="3 5" id="KW-0378">Hydrolase</keyword>
<dbReference type="SUPFAM" id="SSF53474">
    <property type="entry name" value="alpha/beta-Hydrolases"/>
    <property type="match status" value="1"/>
</dbReference>
<comment type="similarity">
    <text evidence="1">Belongs to the peptidase S33 family.</text>
</comment>
<dbReference type="PIRSF" id="PIRSF001112">
    <property type="entry name" value="Epoxide_hydrolase"/>
    <property type="match status" value="1"/>
</dbReference>
<dbReference type="Proteomes" id="UP001174208">
    <property type="component" value="Unassembled WGS sequence"/>
</dbReference>
<dbReference type="InterPro" id="IPR016292">
    <property type="entry name" value="Epoxide_hydrolase"/>
</dbReference>
<dbReference type="GO" id="GO:0016787">
    <property type="term" value="F:hydrolase activity"/>
    <property type="evidence" value="ECO:0007669"/>
    <property type="project" value="UniProtKB-KW"/>
</dbReference>
<dbReference type="PANTHER" id="PTHR21661:SF35">
    <property type="entry name" value="EPOXIDE HYDROLASE"/>
    <property type="match status" value="1"/>
</dbReference>
<evidence type="ECO:0000313" key="5">
    <source>
        <dbReference type="EMBL" id="MDN4615959.1"/>
    </source>
</evidence>
<evidence type="ECO:0000313" key="6">
    <source>
        <dbReference type="Proteomes" id="UP001174208"/>
    </source>
</evidence>
<sequence length="360" mass="39425">MQEFRIAVPDAALDDLDRRLDATILPEPTPGVDWSRGIPPAVLGELVARWRDRFDWRAHERRLNGYGQRLVEVDGCTVHALVVRGGRPGRLPVVVTHGWPYSFVSMLALAERLRGELDVVIPSLPGYGYSDVLPVPFTGSAVAARWHGLMEALGYPRYLTYGEDVGAEVSDWLAATRPGAVAGIVASHASFSARDRPGVELSDEERAFLRSVAPPAESGYAHQQGTRPDTLAAALIDSPSGLLAWIAEKVAVWSDGEGLERIDTDDLLLNVAVYWFTRSIGTSFRPYAEGDAQEGPHPLIEVPASILIQRHEAGYPRSLAEKTYTDIRAFERLEAGGHFTAWEAPERVAAAIMSLEAEVR</sequence>
<organism evidence="5 6">
    <name type="scientific">Leifsonia williamsii</name>
    <dbReference type="NCBI Taxonomy" id="3035919"/>
    <lineage>
        <taxon>Bacteria</taxon>
        <taxon>Bacillati</taxon>
        <taxon>Actinomycetota</taxon>
        <taxon>Actinomycetes</taxon>
        <taxon>Micrococcales</taxon>
        <taxon>Microbacteriaceae</taxon>
        <taxon>Leifsonia</taxon>
    </lineage>
</organism>
<dbReference type="InterPro" id="IPR029058">
    <property type="entry name" value="AB_hydrolase_fold"/>
</dbReference>
<dbReference type="Pfam" id="PF06441">
    <property type="entry name" value="EHN"/>
    <property type="match status" value="1"/>
</dbReference>